<evidence type="ECO:0000256" key="1">
    <source>
        <dbReference type="ARBA" id="ARBA00005454"/>
    </source>
</evidence>
<dbReference type="GO" id="GO:0005525">
    <property type="term" value="F:GTP binding"/>
    <property type="evidence" value="ECO:0007669"/>
    <property type="project" value="UniProtKB-UniRule"/>
</dbReference>
<dbReference type="GO" id="GO:0043022">
    <property type="term" value="F:ribosome binding"/>
    <property type="evidence" value="ECO:0007669"/>
    <property type="project" value="UniProtKB-UniRule"/>
</dbReference>
<keyword evidence="4 12" id="KW-0378">Hydrolase</keyword>
<dbReference type="SMART" id="SM00838">
    <property type="entry name" value="EFG_C"/>
    <property type="match status" value="1"/>
</dbReference>
<dbReference type="InterPro" id="IPR000795">
    <property type="entry name" value="T_Tr_GTP-bd_dom"/>
</dbReference>
<dbReference type="PROSITE" id="PS51722">
    <property type="entry name" value="G_TR_2"/>
    <property type="match status" value="1"/>
</dbReference>
<protein>
    <recommendedName>
        <fullName evidence="11 12">Elongation factor 4</fullName>
        <shortName evidence="12">EF-4</shortName>
        <ecNumber evidence="11 12">3.6.5.n1</ecNumber>
    </recommendedName>
    <alternativeName>
        <fullName evidence="12">Ribosomal back-translocase LepA</fullName>
    </alternativeName>
</protein>
<evidence type="ECO:0000256" key="9">
    <source>
        <dbReference type="ARBA" id="ARBA00057626"/>
    </source>
</evidence>
<comment type="catalytic activity">
    <reaction evidence="8 12">
        <text>GTP + H2O = GDP + phosphate + H(+)</text>
        <dbReference type="Rhea" id="RHEA:19669"/>
        <dbReference type="ChEBI" id="CHEBI:15377"/>
        <dbReference type="ChEBI" id="CHEBI:15378"/>
        <dbReference type="ChEBI" id="CHEBI:37565"/>
        <dbReference type="ChEBI" id="CHEBI:43474"/>
        <dbReference type="ChEBI" id="CHEBI:58189"/>
        <dbReference type="EC" id="3.6.5.n1"/>
    </reaction>
</comment>
<dbReference type="GO" id="GO:0045727">
    <property type="term" value="P:positive regulation of translation"/>
    <property type="evidence" value="ECO:0007669"/>
    <property type="project" value="UniProtKB-UniRule"/>
</dbReference>
<dbReference type="CDD" id="cd01890">
    <property type="entry name" value="LepA"/>
    <property type="match status" value="1"/>
</dbReference>
<dbReference type="NCBIfam" id="TIGR00231">
    <property type="entry name" value="small_GTP"/>
    <property type="match status" value="1"/>
</dbReference>
<dbReference type="PROSITE" id="PS00301">
    <property type="entry name" value="G_TR_1"/>
    <property type="match status" value="1"/>
</dbReference>
<keyword evidence="6 12" id="KW-0342">GTP-binding</keyword>
<dbReference type="KEGG" id="cheb:HH215_11120"/>
<evidence type="ECO:0000256" key="7">
    <source>
        <dbReference type="ARBA" id="ARBA00023136"/>
    </source>
</evidence>
<keyword evidence="7 12" id="KW-0472">Membrane</keyword>
<keyword evidence="2 12" id="KW-1003">Cell membrane</keyword>
<keyword evidence="5 12" id="KW-0648">Protein biosynthesis</keyword>
<dbReference type="NCBIfam" id="TIGR01393">
    <property type="entry name" value="lepA"/>
    <property type="match status" value="1"/>
</dbReference>
<dbReference type="Pfam" id="PF06421">
    <property type="entry name" value="LepA_C"/>
    <property type="match status" value="1"/>
</dbReference>
<dbReference type="InterPro" id="IPR027417">
    <property type="entry name" value="P-loop_NTPase"/>
</dbReference>
<comment type="subcellular location">
    <subcellularLocation>
        <location evidence="12">Cell membrane</location>
        <topology evidence="12">Peripheral membrane protein</topology>
        <orientation evidence="12">Cytoplasmic side</orientation>
    </subcellularLocation>
</comment>
<dbReference type="Pfam" id="PF00679">
    <property type="entry name" value="EFG_C"/>
    <property type="match status" value="1"/>
</dbReference>
<dbReference type="InterPro" id="IPR009000">
    <property type="entry name" value="Transl_B-barrel_sf"/>
</dbReference>
<proteinExistence type="inferred from homology"/>
<comment type="similarity">
    <text evidence="10">Belongs to the GTP-binding elongation factor family. LepA subfamily.</text>
</comment>
<accession>A0A7Z2VIF8</accession>
<dbReference type="PANTHER" id="PTHR43512:SF4">
    <property type="entry name" value="TRANSLATION FACTOR GUF1 HOMOLOG, CHLOROPLASTIC"/>
    <property type="match status" value="1"/>
</dbReference>
<feature type="binding site" evidence="12">
    <location>
        <begin position="21"/>
        <end position="26"/>
    </location>
    <ligand>
        <name>GTP</name>
        <dbReference type="ChEBI" id="CHEBI:37565"/>
    </ligand>
</feature>
<dbReference type="InterPro" id="IPR000640">
    <property type="entry name" value="EFG_V-like"/>
</dbReference>
<evidence type="ECO:0000256" key="5">
    <source>
        <dbReference type="ARBA" id="ARBA00022917"/>
    </source>
</evidence>
<comment type="function">
    <text evidence="9 12">Required for accurate and efficient protein synthesis under certain stress conditions. May act as a fidelity factor of the translation reaction, by catalyzing a one-codon backward translocation of tRNAs on improperly translocated ribosomes. Back-translocation proceeds from a post-translocation (POST) complex to a pre-translocation (PRE) complex, thus giving elongation factor G a second chance to translocate the tRNAs correctly. Binds to ribosomes in a GTP-dependent manner.</text>
</comment>
<dbReference type="SUPFAM" id="SSF50447">
    <property type="entry name" value="Translation proteins"/>
    <property type="match status" value="1"/>
</dbReference>
<dbReference type="SUPFAM" id="SSF54980">
    <property type="entry name" value="EF-G C-terminal domain-like"/>
    <property type="match status" value="2"/>
</dbReference>
<evidence type="ECO:0000256" key="12">
    <source>
        <dbReference type="HAMAP-Rule" id="MF_00071"/>
    </source>
</evidence>
<sequence>MAELTFKQSHIRNFCIIAHIDHGKSTLADRILEYTGTLTSREMQDQVLDSMDLERERGITIKLQAVRLLYKADDGETYMLHLIDTPGHVDFTYEVSRSLAACEGALLVVDAAQGIEAQTLANVYLALDNNLEIVPVINKIDLPSADPERVKKEVEDVIGLDTSDAVLASAKNGIGIKEILEQVVQKVPAPTGDRNKPLKALIFDSHYDPYKGVICYIRIVDGTIRAGTRMKFMATGANFDVVEVGTFMPRPTAVTELGPGDVGFVTASIRNVKDTRVGDTITDMKNPTAEALPGYRRVNPMVFCGLYPIETTDYNDLRDALEKLELNDASLRYEPESSQALGFGFRCGFLGMLHMEIIQERIEREFNIPLITTAPSVIYKVTQTNGEVLDISNPADYPEAGKIDFVEEPYVKASIIVPNEFVGAIMELCQGKRGEFIDMQYLDTNRVTLKYNMPLAEIVYDFFDQLKSSTKGYASFDYELTGYRQSSLVKMDILLNSEKVDALSFIVHKDRAYNRGRVICEKLKELIPRQMFEVPIQAAIGQKIVSRESIKAMRKNVLAKCYGGDISRKRKLLDKQKEGKKRMKQVGNVEVPQEAFMAVLKLDSD</sequence>
<dbReference type="FunFam" id="3.30.70.870:FF:000004">
    <property type="entry name" value="Translation factor GUF1, mitochondrial"/>
    <property type="match status" value="1"/>
</dbReference>
<evidence type="ECO:0000256" key="3">
    <source>
        <dbReference type="ARBA" id="ARBA00022741"/>
    </source>
</evidence>
<evidence type="ECO:0000256" key="8">
    <source>
        <dbReference type="ARBA" id="ARBA00050293"/>
    </source>
</evidence>
<dbReference type="AlphaFoldDB" id="A0A7Z2VIF8"/>
<dbReference type="FunFam" id="3.40.50.300:FF:000078">
    <property type="entry name" value="Elongation factor 4"/>
    <property type="match status" value="1"/>
</dbReference>
<evidence type="ECO:0000256" key="6">
    <source>
        <dbReference type="ARBA" id="ARBA00023134"/>
    </source>
</evidence>
<keyword evidence="3 12" id="KW-0547">Nucleotide-binding</keyword>
<dbReference type="InterPro" id="IPR005225">
    <property type="entry name" value="Small_GTP-bd"/>
</dbReference>
<dbReference type="CDD" id="cd03709">
    <property type="entry name" value="lepA_C"/>
    <property type="match status" value="1"/>
</dbReference>
<dbReference type="InterPro" id="IPR006297">
    <property type="entry name" value="EF-4"/>
</dbReference>
<dbReference type="InterPro" id="IPR035647">
    <property type="entry name" value="EFG_III/V"/>
</dbReference>
<dbReference type="FunFam" id="3.30.70.240:FF:000007">
    <property type="entry name" value="Translation factor GUF1, mitochondrial"/>
    <property type="match status" value="1"/>
</dbReference>
<feature type="domain" description="Tr-type G" evidence="13">
    <location>
        <begin position="9"/>
        <end position="191"/>
    </location>
</feature>
<dbReference type="InterPro" id="IPR031157">
    <property type="entry name" value="G_TR_CS"/>
</dbReference>
<organism evidence="14 15">
    <name type="scientific">Cohnella herbarum</name>
    <dbReference type="NCBI Taxonomy" id="2728023"/>
    <lineage>
        <taxon>Bacteria</taxon>
        <taxon>Bacillati</taxon>
        <taxon>Bacillota</taxon>
        <taxon>Bacilli</taxon>
        <taxon>Bacillales</taxon>
        <taxon>Paenibacillaceae</taxon>
        <taxon>Cohnella</taxon>
    </lineage>
</organism>
<dbReference type="CDD" id="cd16260">
    <property type="entry name" value="EF4_III"/>
    <property type="match status" value="1"/>
</dbReference>
<dbReference type="Pfam" id="PF00009">
    <property type="entry name" value="GTP_EFTU"/>
    <property type="match status" value="1"/>
</dbReference>
<keyword evidence="14" id="KW-0251">Elongation factor</keyword>
<reference evidence="14 15" key="1">
    <citation type="submission" date="2020-04" db="EMBL/GenBank/DDBJ databases">
        <title>Genome sequencing of novel species.</title>
        <authorList>
            <person name="Heo J."/>
            <person name="Kim S.-J."/>
            <person name="Kim J.-S."/>
            <person name="Hong S.-B."/>
            <person name="Kwon S.-W."/>
        </authorList>
    </citation>
    <scope>NUCLEOTIDE SEQUENCE [LARGE SCALE GENOMIC DNA]</scope>
    <source>
        <strain evidence="14 15">MFER-1</strain>
    </source>
</reference>
<dbReference type="Gene3D" id="3.30.70.870">
    <property type="entry name" value="Elongation Factor G (Translational Gtpase), domain 3"/>
    <property type="match status" value="1"/>
</dbReference>
<dbReference type="EMBL" id="CP051680">
    <property type="protein sequence ID" value="QJD83672.1"/>
    <property type="molecule type" value="Genomic_DNA"/>
</dbReference>
<dbReference type="InterPro" id="IPR013842">
    <property type="entry name" value="LepA_CTD"/>
</dbReference>
<dbReference type="GO" id="GO:0003746">
    <property type="term" value="F:translation elongation factor activity"/>
    <property type="evidence" value="ECO:0007669"/>
    <property type="project" value="UniProtKB-UniRule"/>
</dbReference>
<dbReference type="GO" id="GO:0003924">
    <property type="term" value="F:GTPase activity"/>
    <property type="evidence" value="ECO:0007669"/>
    <property type="project" value="UniProtKB-UniRule"/>
</dbReference>
<gene>
    <name evidence="12 14" type="primary">lepA</name>
    <name evidence="14" type="ORF">HH215_11120</name>
</gene>
<dbReference type="Gene3D" id="3.40.50.300">
    <property type="entry name" value="P-loop containing nucleotide triphosphate hydrolases"/>
    <property type="match status" value="1"/>
</dbReference>
<dbReference type="Proteomes" id="UP000502248">
    <property type="component" value="Chromosome"/>
</dbReference>
<dbReference type="HAMAP" id="MF_00071">
    <property type="entry name" value="LepA"/>
    <property type="match status" value="1"/>
</dbReference>
<evidence type="ECO:0000256" key="2">
    <source>
        <dbReference type="ARBA" id="ARBA00022475"/>
    </source>
</evidence>
<comment type="similarity">
    <text evidence="1 12">Belongs to the TRAFAC class translation factor GTPase superfamily. Classic translation factor GTPase family. LepA subfamily.</text>
</comment>
<keyword evidence="15" id="KW-1185">Reference proteome</keyword>
<dbReference type="EC" id="3.6.5.n1" evidence="11 12"/>
<dbReference type="CDD" id="cd03699">
    <property type="entry name" value="EF4_II"/>
    <property type="match status" value="1"/>
</dbReference>
<name>A0A7Z2VIF8_9BACL</name>
<evidence type="ECO:0000259" key="13">
    <source>
        <dbReference type="PROSITE" id="PS51722"/>
    </source>
</evidence>
<dbReference type="InterPro" id="IPR038363">
    <property type="entry name" value="LepA_C_sf"/>
</dbReference>
<dbReference type="FunFam" id="2.40.30.10:FF:000015">
    <property type="entry name" value="Translation factor GUF1, mitochondrial"/>
    <property type="match status" value="1"/>
</dbReference>
<dbReference type="PRINTS" id="PR00315">
    <property type="entry name" value="ELONGATNFCT"/>
</dbReference>
<evidence type="ECO:0000313" key="14">
    <source>
        <dbReference type="EMBL" id="QJD83672.1"/>
    </source>
</evidence>
<dbReference type="Gene3D" id="3.30.70.240">
    <property type="match status" value="1"/>
</dbReference>
<dbReference type="Gene3D" id="2.40.30.10">
    <property type="entry name" value="Translation factors"/>
    <property type="match status" value="1"/>
</dbReference>
<dbReference type="SUPFAM" id="SSF52540">
    <property type="entry name" value="P-loop containing nucleoside triphosphate hydrolases"/>
    <property type="match status" value="1"/>
</dbReference>
<feature type="binding site" evidence="12">
    <location>
        <begin position="138"/>
        <end position="141"/>
    </location>
    <ligand>
        <name>GTP</name>
        <dbReference type="ChEBI" id="CHEBI:37565"/>
    </ligand>
</feature>
<evidence type="ECO:0000256" key="10">
    <source>
        <dbReference type="ARBA" id="ARBA00061052"/>
    </source>
</evidence>
<dbReference type="InterPro" id="IPR035654">
    <property type="entry name" value="LepA_IV"/>
</dbReference>
<dbReference type="Pfam" id="PF03144">
    <property type="entry name" value="GTP_EFTU_D2"/>
    <property type="match status" value="1"/>
</dbReference>
<dbReference type="PANTHER" id="PTHR43512">
    <property type="entry name" value="TRANSLATION FACTOR GUF1-RELATED"/>
    <property type="match status" value="1"/>
</dbReference>
<dbReference type="FunFam" id="3.30.70.2570:FF:000001">
    <property type="entry name" value="Translation factor GUF1, mitochondrial"/>
    <property type="match status" value="1"/>
</dbReference>
<evidence type="ECO:0000256" key="4">
    <source>
        <dbReference type="ARBA" id="ARBA00022801"/>
    </source>
</evidence>
<dbReference type="RefSeq" id="WP_169279961.1">
    <property type="nucleotide sequence ID" value="NZ_CP051680.1"/>
</dbReference>
<evidence type="ECO:0000313" key="15">
    <source>
        <dbReference type="Proteomes" id="UP000502248"/>
    </source>
</evidence>
<dbReference type="Gene3D" id="3.30.70.2570">
    <property type="entry name" value="Elongation factor 4, C-terminal domain"/>
    <property type="match status" value="1"/>
</dbReference>
<dbReference type="GO" id="GO:0005886">
    <property type="term" value="C:plasma membrane"/>
    <property type="evidence" value="ECO:0007669"/>
    <property type="project" value="UniProtKB-SubCell"/>
</dbReference>
<dbReference type="InterPro" id="IPR004161">
    <property type="entry name" value="EFTu-like_2"/>
</dbReference>
<evidence type="ECO:0000256" key="11">
    <source>
        <dbReference type="ARBA" id="ARBA00066744"/>
    </source>
</evidence>